<organism evidence="7 8">
    <name type="scientific">Saccharomonospora amisosensis</name>
    <dbReference type="NCBI Taxonomy" id="1128677"/>
    <lineage>
        <taxon>Bacteria</taxon>
        <taxon>Bacillati</taxon>
        <taxon>Actinomycetota</taxon>
        <taxon>Actinomycetes</taxon>
        <taxon>Pseudonocardiales</taxon>
        <taxon>Pseudonocardiaceae</taxon>
        <taxon>Saccharomonospora</taxon>
    </lineage>
</organism>
<comment type="caution">
    <text evidence="7">The sequence shown here is derived from an EMBL/GenBank/DDBJ whole genome shotgun (WGS) entry which is preliminary data.</text>
</comment>
<dbReference type="Gene3D" id="3.40.1190.20">
    <property type="match status" value="1"/>
</dbReference>
<sequence length="332" mass="33709">MPVDVVVVGQVARDLVLTVADVPGAGEQAAVRRRYELLGGKGANQAVGLAQLGMSVTLVGVVGADRVGTDLMEQAGLDGVDTASVVRREGTETALIVNVVDSRGHWHYLEHIPEATLVTGPDVVAAGAAIAAAESLVVQLRQPADVALEAARLARAGGTRVVLDGAPSGDEYSREPLLAAADVLRADAREGELLAGRSIATVRDAILGAHAIRERGPELVVLEVAGSGNVFVDAERELFLPHTRRSGAGTGDTTGGGDALVAGLTATLTSGGELAEAARLAVAAAGATVERVGGRPDLGPATLRPHLDQLPHPPTGGAPNETAGETGRAARR</sequence>
<evidence type="ECO:0000313" key="8">
    <source>
        <dbReference type="Proteomes" id="UP000545493"/>
    </source>
</evidence>
<dbReference type="SUPFAM" id="SSF53613">
    <property type="entry name" value="Ribokinase-like"/>
    <property type="match status" value="1"/>
</dbReference>
<dbReference type="InterPro" id="IPR029056">
    <property type="entry name" value="Ribokinase-like"/>
</dbReference>
<keyword evidence="2 4" id="KW-0808">Transferase</keyword>
<dbReference type="PANTHER" id="PTHR10584:SF166">
    <property type="entry name" value="RIBOKINASE"/>
    <property type="match status" value="1"/>
</dbReference>
<evidence type="ECO:0000256" key="4">
    <source>
        <dbReference type="RuleBase" id="RU003704"/>
    </source>
</evidence>
<evidence type="ECO:0000256" key="3">
    <source>
        <dbReference type="ARBA" id="ARBA00022777"/>
    </source>
</evidence>
<dbReference type="RefSeq" id="WP_167168485.1">
    <property type="nucleotide sequence ID" value="NZ_JAAOYM010000001.1"/>
</dbReference>
<dbReference type="Pfam" id="PF00294">
    <property type="entry name" value="PfkB"/>
    <property type="match status" value="1"/>
</dbReference>
<dbReference type="EMBL" id="JAAOYM010000001">
    <property type="protein sequence ID" value="NIJ11333.1"/>
    <property type="molecule type" value="Genomic_DNA"/>
</dbReference>
<name>A0A7X5ZQ15_9PSEU</name>
<dbReference type="GO" id="GO:0005829">
    <property type="term" value="C:cytosol"/>
    <property type="evidence" value="ECO:0007669"/>
    <property type="project" value="TreeGrafter"/>
</dbReference>
<feature type="region of interest" description="Disordered" evidence="5">
    <location>
        <begin position="293"/>
        <end position="332"/>
    </location>
</feature>
<dbReference type="EC" id="2.7.1.15" evidence="7"/>
<comment type="similarity">
    <text evidence="1 4">Belongs to the carbohydrate kinase PfkB family.</text>
</comment>
<dbReference type="PANTHER" id="PTHR10584">
    <property type="entry name" value="SUGAR KINASE"/>
    <property type="match status" value="1"/>
</dbReference>
<evidence type="ECO:0000256" key="5">
    <source>
        <dbReference type="SAM" id="MobiDB-lite"/>
    </source>
</evidence>
<dbReference type="InterPro" id="IPR002139">
    <property type="entry name" value="Ribo/fructo_kinase"/>
</dbReference>
<evidence type="ECO:0000256" key="1">
    <source>
        <dbReference type="ARBA" id="ARBA00010688"/>
    </source>
</evidence>
<accession>A0A7X5ZQ15</accession>
<dbReference type="Proteomes" id="UP000545493">
    <property type="component" value="Unassembled WGS sequence"/>
</dbReference>
<dbReference type="InterPro" id="IPR002173">
    <property type="entry name" value="Carboh/pur_kinase_PfkB_CS"/>
</dbReference>
<dbReference type="InterPro" id="IPR011611">
    <property type="entry name" value="PfkB_dom"/>
</dbReference>
<protein>
    <submittedName>
        <fullName evidence="7">Ribokinase</fullName>
        <ecNumber evidence="7">2.7.1.15</ecNumber>
    </submittedName>
</protein>
<proteinExistence type="inferred from homology"/>
<keyword evidence="8" id="KW-1185">Reference proteome</keyword>
<evidence type="ECO:0000313" key="7">
    <source>
        <dbReference type="EMBL" id="NIJ11333.1"/>
    </source>
</evidence>
<dbReference type="GO" id="GO:0004747">
    <property type="term" value="F:ribokinase activity"/>
    <property type="evidence" value="ECO:0007669"/>
    <property type="project" value="UniProtKB-EC"/>
</dbReference>
<dbReference type="PRINTS" id="PR00990">
    <property type="entry name" value="RIBOKINASE"/>
</dbReference>
<dbReference type="AlphaFoldDB" id="A0A7X5ZQ15"/>
<feature type="domain" description="Carbohydrate kinase PfkB" evidence="6">
    <location>
        <begin position="4"/>
        <end position="295"/>
    </location>
</feature>
<dbReference type="PROSITE" id="PS00583">
    <property type="entry name" value="PFKB_KINASES_1"/>
    <property type="match status" value="1"/>
</dbReference>
<keyword evidence="3 4" id="KW-0418">Kinase</keyword>
<evidence type="ECO:0000259" key="6">
    <source>
        <dbReference type="Pfam" id="PF00294"/>
    </source>
</evidence>
<evidence type="ECO:0000256" key="2">
    <source>
        <dbReference type="ARBA" id="ARBA00022679"/>
    </source>
</evidence>
<reference evidence="7 8" key="1">
    <citation type="submission" date="2020-03" db="EMBL/GenBank/DDBJ databases">
        <title>Sequencing the genomes of 1000 actinobacteria strains.</title>
        <authorList>
            <person name="Klenk H.-P."/>
        </authorList>
    </citation>
    <scope>NUCLEOTIDE SEQUENCE [LARGE SCALE GENOMIC DNA]</scope>
    <source>
        <strain evidence="7 8">DSM 45685</strain>
    </source>
</reference>
<dbReference type="PROSITE" id="PS00584">
    <property type="entry name" value="PFKB_KINASES_2"/>
    <property type="match status" value="1"/>
</dbReference>
<gene>
    <name evidence="7" type="ORF">FHU38_001677</name>
</gene>